<gene>
    <name evidence="1" type="ORF">EFD62_15045</name>
</gene>
<dbReference type="Proteomes" id="UP000289166">
    <property type="component" value="Unassembled WGS sequence"/>
</dbReference>
<dbReference type="OrthoDB" id="9808061at2"/>
<keyword evidence="2" id="KW-1185">Reference proteome</keyword>
<dbReference type="NCBIfam" id="NF047593">
    <property type="entry name" value="IS66_ISAeme5_TnpA"/>
    <property type="match status" value="1"/>
</dbReference>
<dbReference type="AlphaFoldDB" id="A0A4Q0I1D7"/>
<evidence type="ECO:0000313" key="1">
    <source>
        <dbReference type="EMBL" id="RXE57943.1"/>
    </source>
</evidence>
<accession>A0A4Q0I1D7</accession>
<evidence type="ECO:0000313" key="2">
    <source>
        <dbReference type="Proteomes" id="UP000289166"/>
    </source>
</evidence>
<name>A0A4Q0I1D7_9FIRM</name>
<dbReference type="EMBL" id="RLII01000029">
    <property type="protein sequence ID" value="RXE57943.1"/>
    <property type="molecule type" value="Genomic_DNA"/>
</dbReference>
<comment type="caution">
    <text evidence="1">The sequence shown here is derived from an EMBL/GenBank/DDBJ whole genome shotgun (WGS) entry which is preliminary data.</text>
</comment>
<proteinExistence type="predicted"/>
<reference evidence="2" key="1">
    <citation type="submission" date="2018-11" db="EMBL/GenBank/DDBJ databases">
        <title>Genome sequencing of a novel mesophilic and cellulolytic organism within the genus Hungateiclostridium.</title>
        <authorList>
            <person name="Rettenmaier R."/>
            <person name="Liebl W."/>
            <person name="Zverlov V."/>
        </authorList>
    </citation>
    <scope>NUCLEOTIDE SEQUENCE [LARGE SCALE GENOMIC DNA]</scope>
    <source>
        <strain evidence="2">N2K1</strain>
    </source>
</reference>
<sequence>MDIQKLTSEQQLSKWAELIQTRLESGQSIKEFCLINGISKATYYYWQKKVSNAKCTVLGGEKESKTEVPNGWMQLAPKPAHSAKATLEIKINGCNVAVNTETDLELLKKVCQVLMSL</sequence>
<dbReference type="RefSeq" id="WP_128706401.1">
    <property type="nucleotide sequence ID" value="NZ_RLII01000029.1"/>
</dbReference>
<organism evidence="1 2">
    <name type="scientific">Acetivibrio mesophilus</name>
    <dbReference type="NCBI Taxonomy" id="2487273"/>
    <lineage>
        <taxon>Bacteria</taxon>
        <taxon>Bacillati</taxon>
        <taxon>Bacillota</taxon>
        <taxon>Clostridia</taxon>
        <taxon>Eubacteriales</taxon>
        <taxon>Oscillospiraceae</taxon>
        <taxon>Acetivibrio</taxon>
    </lineage>
</organism>
<protein>
    <recommendedName>
        <fullName evidence="3">Transposase</fullName>
    </recommendedName>
</protein>
<evidence type="ECO:0008006" key="3">
    <source>
        <dbReference type="Google" id="ProtNLM"/>
    </source>
</evidence>